<dbReference type="PIRSF" id="PIRSF012337">
    <property type="entry name" value="gp45"/>
    <property type="match status" value="1"/>
</dbReference>
<dbReference type="EMBL" id="WIVX01000039">
    <property type="protein sequence ID" value="MQU31828.1"/>
    <property type="molecule type" value="Genomic_DNA"/>
</dbReference>
<organism evidence="2 3">
    <name type="scientific">Pseudomonas helleri</name>
    <dbReference type="NCBI Taxonomy" id="1608996"/>
    <lineage>
        <taxon>Bacteria</taxon>
        <taxon>Pseudomonadati</taxon>
        <taxon>Pseudomonadota</taxon>
        <taxon>Gammaproteobacteria</taxon>
        <taxon>Pseudomonadales</taxon>
        <taxon>Pseudomonadaceae</taxon>
        <taxon>Pseudomonas</taxon>
    </lineage>
</organism>
<name>A0A7X1Y9N3_9PSED</name>
<sequence length="171" mass="17962">MRNGLANVLARGVVALASSASKLQSLQLRLLAGEVKDGVEHLEPYGFTSCPQSGAEALAGFIGGDRSHGVVIMVSDRRFRVQGLKPGEVAIYTDEGDRVHFKRDRVIDIETVTLNVKASEAVNFDTPVITTTGRIESAGDQIAGGVSQMKHLHDGVEVGDKQSGPPVGGGA</sequence>
<keyword evidence="3" id="KW-1185">Reference proteome</keyword>
<dbReference type="Proteomes" id="UP000470186">
    <property type="component" value="Unassembled WGS sequence"/>
</dbReference>
<evidence type="ECO:0000313" key="2">
    <source>
        <dbReference type="EMBL" id="MQU31828.1"/>
    </source>
</evidence>
<feature type="domain" description="Bacteriophage Mu Gp45 N-terminal" evidence="1">
    <location>
        <begin position="11"/>
        <end position="78"/>
    </location>
</feature>
<evidence type="ECO:0000259" key="1">
    <source>
        <dbReference type="Pfam" id="PF06890"/>
    </source>
</evidence>
<evidence type="ECO:0000313" key="3">
    <source>
        <dbReference type="Proteomes" id="UP000470186"/>
    </source>
</evidence>
<accession>A0A7X1Y9N3</accession>
<dbReference type="InterPro" id="IPR013046">
    <property type="entry name" value="GpV/Gp45"/>
</dbReference>
<reference evidence="2 3" key="1">
    <citation type="submission" date="2019-10" db="EMBL/GenBank/DDBJ databases">
        <title>Evaluation of single-gene subtyping targets for Pseudomonas.</title>
        <authorList>
            <person name="Reichler S.J."/>
            <person name="Orsi R.H."/>
            <person name="Wiedmann M."/>
            <person name="Martin N.H."/>
            <person name="Murphy S.I."/>
        </authorList>
    </citation>
    <scope>NUCLEOTIDE SEQUENCE [LARGE SCALE GENOMIC DNA]</scope>
    <source>
        <strain evidence="2 3">FSL R10-2107</strain>
    </source>
</reference>
<dbReference type="NCBIfam" id="TIGR01644">
    <property type="entry name" value="phage_P2_V"/>
    <property type="match status" value="1"/>
</dbReference>
<proteinExistence type="predicted"/>
<dbReference type="InterPro" id="IPR014462">
    <property type="entry name" value="Phage_Mu_Gp45"/>
</dbReference>
<dbReference type="AlphaFoldDB" id="A0A7X1Y9N3"/>
<protein>
    <submittedName>
        <fullName evidence="2">Phage baseplate assembly protein V</fullName>
    </submittedName>
</protein>
<dbReference type="InterPro" id="IPR053861">
    <property type="entry name" value="Phage_Mu_Gp45_N"/>
</dbReference>
<gene>
    <name evidence="2" type="ORF">GHO30_10545</name>
</gene>
<dbReference type="RefSeq" id="WP_153351220.1">
    <property type="nucleotide sequence ID" value="NZ_WIVX01000039.1"/>
</dbReference>
<dbReference type="Pfam" id="PF06890">
    <property type="entry name" value="Phage_Mu_Gp45"/>
    <property type="match status" value="1"/>
</dbReference>
<comment type="caution">
    <text evidence="2">The sequence shown here is derived from an EMBL/GenBank/DDBJ whole genome shotgun (WGS) entry which is preliminary data.</text>
</comment>